<evidence type="ECO:0000256" key="1">
    <source>
        <dbReference type="SAM" id="MobiDB-lite"/>
    </source>
</evidence>
<keyword evidence="4" id="KW-0436">Ligase</keyword>
<dbReference type="AlphaFoldDB" id="A0A926L9V7"/>
<evidence type="ECO:0000259" key="3">
    <source>
        <dbReference type="Pfam" id="PF13193"/>
    </source>
</evidence>
<protein>
    <submittedName>
        <fullName evidence="4">Long-chain fatty acid--CoA ligase</fullName>
    </submittedName>
</protein>
<name>A0A926L9V7_9ACTN</name>
<comment type="caution">
    <text evidence="4">The sequence shown here is derived from an EMBL/GenBank/DDBJ whole genome shotgun (WGS) entry which is preliminary data.</text>
</comment>
<accession>A0A926L9V7</accession>
<gene>
    <name evidence="4" type="ORF">H0H10_28125</name>
</gene>
<dbReference type="InterPro" id="IPR042099">
    <property type="entry name" value="ANL_N_sf"/>
</dbReference>
<feature type="domain" description="AMP-dependent synthetase/ligase" evidence="2">
    <location>
        <begin position="24"/>
        <end position="390"/>
    </location>
</feature>
<dbReference type="Gene3D" id="3.40.50.12780">
    <property type="entry name" value="N-terminal domain of ligase-like"/>
    <property type="match status" value="1"/>
</dbReference>
<dbReference type="PROSITE" id="PS00455">
    <property type="entry name" value="AMP_BINDING"/>
    <property type="match status" value="1"/>
</dbReference>
<dbReference type="InterPro" id="IPR050237">
    <property type="entry name" value="ATP-dep_AMP-bd_enzyme"/>
</dbReference>
<dbReference type="Gene3D" id="3.30.300.30">
    <property type="match status" value="1"/>
</dbReference>
<dbReference type="InterPro" id="IPR025110">
    <property type="entry name" value="AMP-bd_C"/>
</dbReference>
<dbReference type="InterPro" id="IPR000873">
    <property type="entry name" value="AMP-dep_synth/lig_dom"/>
</dbReference>
<dbReference type="Pfam" id="PF00501">
    <property type="entry name" value="AMP-binding"/>
    <property type="match status" value="1"/>
</dbReference>
<sequence>MTLTEPWWRASQSYVSEILSLLAAAPDRDVVHWRGEAFSGGDLIRSVTETFLALRDRGVGKGDMVAILVAPNSPEMLTVRYATHLLGGAVCYLRTTNPGTRTTVLPLDHQIQILRETEAVTVYADAESSERAAELAGGSGIPVTRRQHGEGDEAGRADVAGAPDAVSWDPDALAFIGFTSGSTGRPKGIRLAGRAWEATMRAWMEVGREYDCASILVSTPLSHGVAAMADAVFALGGALHLHESFDAEKFVDTVSVEKEVSWTFMATNHVFQLIDHLLERGIRDRDALEAAGLSSLKRIVYGGSPAAPARIAQAFRLFGPALAQGYATTESGRITILTPEEHGDPDLAATVGRPFPEVEVVVCNSDSGAQLAVGEIGEVRVRTPQMMDGYNGQPELTAQVLRDGWYFTGDIGCFDERGYLTLLGRVAHVIKVGGVKVHPIVLEAEILAHPGVRHAAVYGVRDEDGSEHIHAAIECDPAETVEVEDIRARIAEALSPIHVPEKVHVLSVLPMNSNGKPDKVLLKSQYS</sequence>
<reference evidence="4" key="1">
    <citation type="submission" date="2020-09" db="EMBL/GenBank/DDBJ databases">
        <title>Streptomyces grisecoloratus sp. nov., isolated from cotton soil.</title>
        <authorList>
            <person name="Xing L."/>
        </authorList>
    </citation>
    <scope>NUCLEOTIDE SEQUENCE</scope>
    <source>
        <strain evidence="4">TRM S81-3</strain>
    </source>
</reference>
<dbReference type="Pfam" id="PF13193">
    <property type="entry name" value="AMP-binding_C"/>
    <property type="match status" value="1"/>
</dbReference>
<evidence type="ECO:0000313" key="5">
    <source>
        <dbReference type="Proteomes" id="UP000621210"/>
    </source>
</evidence>
<dbReference type="Proteomes" id="UP000621210">
    <property type="component" value="Unassembled WGS sequence"/>
</dbReference>
<dbReference type="GO" id="GO:0016878">
    <property type="term" value="F:acid-thiol ligase activity"/>
    <property type="evidence" value="ECO:0007669"/>
    <property type="project" value="UniProtKB-ARBA"/>
</dbReference>
<dbReference type="CDD" id="cd04433">
    <property type="entry name" value="AFD_class_I"/>
    <property type="match status" value="1"/>
</dbReference>
<dbReference type="RefSeq" id="WP_188183941.1">
    <property type="nucleotide sequence ID" value="NZ_JACVQF010000219.1"/>
</dbReference>
<evidence type="ECO:0000259" key="2">
    <source>
        <dbReference type="Pfam" id="PF00501"/>
    </source>
</evidence>
<feature type="domain" description="AMP-binding enzyme C-terminal" evidence="3">
    <location>
        <begin position="442"/>
        <end position="516"/>
    </location>
</feature>
<reference evidence="4" key="2">
    <citation type="submission" date="2020-09" db="EMBL/GenBank/DDBJ databases">
        <authorList>
            <person name="Luo X."/>
        </authorList>
    </citation>
    <scope>NUCLEOTIDE SEQUENCE</scope>
    <source>
        <strain evidence="4">TRM S81-3</strain>
    </source>
</reference>
<dbReference type="InterPro" id="IPR020845">
    <property type="entry name" value="AMP-binding_CS"/>
</dbReference>
<dbReference type="PANTHER" id="PTHR43767:SF1">
    <property type="entry name" value="NONRIBOSOMAL PEPTIDE SYNTHASE PES1 (EUROFUNG)-RELATED"/>
    <property type="match status" value="1"/>
</dbReference>
<feature type="region of interest" description="Disordered" evidence="1">
    <location>
        <begin position="134"/>
        <end position="157"/>
    </location>
</feature>
<organism evidence="4 5">
    <name type="scientific">Streptomyces griseicoloratus</name>
    <dbReference type="NCBI Taxonomy" id="2752516"/>
    <lineage>
        <taxon>Bacteria</taxon>
        <taxon>Bacillati</taxon>
        <taxon>Actinomycetota</taxon>
        <taxon>Actinomycetes</taxon>
        <taxon>Kitasatosporales</taxon>
        <taxon>Streptomycetaceae</taxon>
        <taxon>Streptomyces</taxon>
    </lineage>
</organism>
<proteinExistence type="predicted"/>
<dbReference type="InterPro" id="IPR045851">
    <property type="entry name" value="AMP-bd_C_sf"/>
</dbReference>
<dbReference type="SUPFAM" id="SSF56801">
    <property type="entry name" value="Acetyl-CoA synthetase-like"/>
    <property type="match status" value="1"/>
</dbReference>
<feature type="compositionally biased region" description="Basic and acidic residues" evidence="1">
    <location>
        <begin position="147"/>
        <end position="156"/>
    </location>
</feature>
<dbReference type="PANTHER" id="PTHR43767">
    <property type="entry name" value="LONG-CHAIN-FATTY-ACID--COA LIGASE"/>
    <property type="match status" value="1"/>
</dbReference>
<keyword evidence="5" id="KW-1185">Reference proteome</keyword>
<evidence type="ECO:0000313" key="4">
    <source>
        <dbReference type="EMBL" id="MBD0422976.1"/>
    </source>
</evidence>
<dbReference type="EMBL" id="JACVQF010000219">
    <property type="protein sequence ID" value="MBD0422976.1"/>
    <property type="molecule type" value="Genomic_DNA"/>
</dbReference>